<sequence>MSRKQIKLGLLVQGPGSHPYSWRADDTVTDGSINFEHYLDVTRRAEAAGFEFLFIADGVHINEKSIPHFLNRFEPLTLLSALAPLTSRIGLAGTVSTTYSEPYNISRQLATIDQISHGRAGWNVVTTPLEGSAGNFSKGNHPEHSTRYEMAGEYIEVAQGLWDSWEDDAFVRNRETGEFFDREKLHTLDYKGDFFNIKGPLNIQRSRQGQPVIFQAGASKTGRAFAAKYGEAVFTHAHSFETNKEYYDDIKDQAVKNSRKKEDVLILPSLSPIIGETEEAVAARHEEIKNLITIDKALEVLGRFFDHYDFSVHPLDEPFPDIGDVGKNSFRSTTDNIKRKAHEHGSTLREVALETASPKDVFSGTYRHVADKMIEWVENGAADGFVFTPQTFGSQYDEFLAHVIPLLEEEGSYTREYSGETLRENLGLDFRENRYTKEKAGNVKA</sequence>
<comment type="similarity">
    <text evidence="5">Belongs to the NtaA/SnaA/DszA monooxygenase family.</text>
</comment>
<evidence type="ECO:0000313" key="8">
    <source>
        <dbReference type="EMBL" id="KKK33497.1"/>
    </source>
</evidence>
<dbReference type="OrthoDB" id="3265338at2"/>
<feature type="binding site" evidence="6">
    <location>
        <position position="219"/>
    </location>
    <ligand>
        <name>FMN</name>
        <dbReference type="ChEBI" id="CHEBI:58210"/>
    </ligand>
</feature>
<keyword evidence="2 6" id="KW-0288">FMN</keyword>
<dbReference type="PATRIC" id="fig|1432562.3.peg.2436"/>
<dbReference type="GO" id="GO:0016705">
    <property type="term" value="F:oxidoreductase activity, acting on paired donors, with incorporation or reduction of molecular oxygen"/>
    <property type="evidence" value="ECO:0007669"/>
    <property type="project" value="InterPro"/>
</dbReference>
<keyword evidence="3" id="KW-0560">Oxidoreductase</keyword>
<keyword evidence="9" id="KW-1185">Reference proteome</keyword>
<keyword evidence="1 6" id="KW-0285">Flavoprotein</keyword>
<dbReference type="PANTHER" id="PTHR30011:SF16">
    <property type="entry name" value="C2H2 FINGER DOMAIN TRANSCRIPTION FACTOR (EUROFUNG)-RELATED"/>
    <property type="match status" value="1"/>
</dbReference>
<dbReference type="Proteomes" id="UP000034287">
    <property type="component" value="Unassembled WGS sequence"/>
</dbReference>
<dbReference type="SUPFAM" id="SSF51679">
    <property type="entry name" value="Bacterial luciferase-like"/>
    <property type="match status" value="1"/>
</dbReference>
<gene>
    <name evidence="8" type="ORF">WN59_12185</name>
</gene>
<feature type="binding site" evidence="6">
    <location>
        <position position="94"/>
    </location>
    <ligand>
        <name>FMN</name>
        <dbReference type="ChEBI" id="CHEBI:58210"/>
    </ligand>
</feature>
<evidence type="ECO:0000256" key="4">
    <source>
        <dbReference type="ARBA" id="ARBA00023033"/>
    </source>
</evidence>
<name>A0A0M2SKV9_9STAP</name>
<dbReference type="AlphaFoldDB" id="A0A0M2SKV9"/>
<evidence type="ECO:0000259" key="7">
    <source>
        <dbReference type="Pfam" id="PF00296"/>
    </source>
</evidence>
<feature type="binding site" evidence="6">
    <location>
        <position position="57"/>
    </location>
    <ligand>
        <name>FMN</name>
        <dbReference type="ChEBI" id="CHEBI:58210"/>
    </ligand>
</feature>
<dbReference type="GO" id="GO:0004497">
    <property type="term" value="F:monooxygenase activity"/>
    <property type="evidence" value="ECO:0007669"/>
    <property type="project" value="UniProtKB-KW"/>
</dbReference>
<feature type="binding site" evidence="6">
    <location>
        <position position="148"/>
    </location>
    <ligand>
        <name>FMN</name>
        <dbReference type="ChEBI" id="CHEBI:58210"/>
    </ligand>
</feature>
<dbReference type="CDD" id="cd01095">
    <property type="entry name" value="Nitrilotriacetate_monoxgenase"/>
    <property type="match status" value="1"/>
</dbReference>
<evidence type="ECO:0000256" key="3">
    <source>
        <dbReference type="ARBA" id="ARBA00023002"/>
    </source>
</evidence>
<dbReference type="PANTHER" id="PTHR30011">
    <property type="entry name" value="ALKANESULFONATE MONOOXYGENASE-RELATED"/>
    <property type="match status" value="1"/>
</dbReference>
<protein>
    <submittedName>
        <fullName evidence="8">Monooxygenase</fullName>
    </submittedName>
</protein>
<dbReference type="InterPro" id="IPR016215">
    <property type="entry name" value="NTA_MOA"/>
</dbReference>
<dbReference type="RefSeq" id="WP_046517724.1">
    <property type="nucleotide sequence ID" value="NZ_LAYZ01000025.1"/>
</dbReference>
<dbReference type="Pfam" id="PF00296">
    <property type="entry name" value="Bac_luciferase"/>
    <property type="match status" value="1"/>
</dbReference>
<evidence type="ECO:0000256" key="1">
    <source>
        <dbReference type="ARBA" id="ARBA00022630"/>
    </source>
</evidence>
<accession>A0A0M2SKV9</accession>
<evidence type="ECO:0000256" key="5">
    <source>
        <dbReference type="ARBA" id="ARBA00033748"/>
    </source>
</evidence>
<dbReference type="NCBIfam" id="TIGR03860">
    <property type="entry name" value="FMN_nitrolo"/>
    <property type="match status" value="1"/>
</dbReference>
<keyword evidence="4 8" id="KW-0503">Monooxygenase</keyword>
<reference evidence="8 9" key="1">
    <citation type="submission" date="2015-04" db="EMBL/GenBank/DDBJ databases">
        <title>Taxonomic description and genome sequence of Salinicoccus sediminis sp. nov., a novel hyper halotolerant bacterium isolated from marine sediment.</title>
        <authorList>
            <person name="Mathan Kumar R."/>
            <person name="Kaur G."/>
            <person name="Kumar N."/>
            <person name="Kumar A."/>
            <person name="Singh N.K."/>
            <person name="Kaur N."/>
            <person name="Mayilraj S."/>
        </authorList>
    </citation>
    <scope>NUCLEOTIDE SEQUENCE [LARGE SCALE GENOMIC DNA]</scope>
    <source>
        <strain evidence="8 9">SV-16</strain>
    </source>
</reference>
<dbReference type="InterPro" id="IPR011251">
    <property type="entry name" value="Luciferase-like_dom"/>
</dbReference>
<evidence type="ECO:0000256" key="2">
    <source>
        <dbReference type="ARBA" id="ARBA00022643"/>
    </source>
</evidence>
<dbReference type="InterPro" id="IPR051260">
    <property type="entry name" value="Diverse_substr_monoxygenases"/>
</dbReference>
<dbReference type="EMBL" id="LAYZ01000025">
    <property type="protein sequence ID" value="KKK33497.1"/>
    <property type="molecule type" value="Genomic_DNA"/>
</dbReference>
<organism evidence="8 9">
    <name type="scientific">Salinicoccus sediminis</name>
    <dbReference type="NCBI Taxonomy" id="1432562"/>
    <lineage>
        <taxon>Bacteria</taxon>
        <taxon>Bacillati</taxon>
        <taxon>Bacillota</taxon>
        <taxon>Bacilli</taxon>
        <taxon>Bacillales</taxon>
        <taxon>Staphylococcaceae</taxon>
        <taxon>Salinicoccus</taxon>
    </lineage>
</organism>
<dbReference type="InterPro" id="IPR036661">
    <property type="entry name" value="Luciferase-like_sf"/>
</dbReference>
<comment type="caution">
    <text evidence="8">The sequence shown here is derived from an EMBL/GenBank/DDBJ whole genome shotgun (WGS) entry which is preliminary data.</text>
</comment>
<dbReference type="STRING" id="1432562.WN59_12185"/>
<dbReference type="PIRSF" id="PIRSF000337">
    <property type="entry name" value="NTA_MOA"/>
    <property type="match status" value="1"/>
</dbReference>
<proteinExistence type="inferred from homology"/>
<dbReference type="Gene3D" id="3.20.20.30">
    <property type="entry name" value="Luciferase-like domain"/>
    <property type="match status" value="1"/>
</dbReference>
<evidence type="ECO:0000313" key="9">
    <source>
        <dbReference type="Proteomes" id="UP000034287"/>
    </source>
</evidence>
<feature type="domain" description="Luciferase-like" evidence="7">
    <location>
        <begin position="23"/>
        <end position="381"/>
    </location>
</feature>
<evidence type="ECO:0000256" key="6">
    <source>
        <dbReference type="PIRSR" id="PIRSR000337-1"/>
    </source>
</evidence>
<feature type="binding site" evidence="6">
    <location>
        <position position="144"/>
    </location>
    <ligand>
        <name>FMN</name>
        <dbReference type="ChEBI" id="CHEBI:58210"/>
    </ligand>
</feature>